<dbReference type="Proteomes" id="UP000095746">
    <property type="component" value="Unassembled WGS sequence"/>
</dbReference>
<reference evidence="2 3" key="1">
    <citation type="submission" date="2015-09" db="EMBL/GenBank/DDBJ databases">
        <authorList>
            <consortium name="Pathogen Informatics"/>
        </authorList>
    </citation>
    <scope>NUCLEOTIDE SEQUENCE [LARGE SCALE GENOMIC DNA]</scope>
    <source>
        <strain evidence="2 3">2789STDY5608854</strain>
    </source>
</reference>
<feature type="domain" description="Phage-Barnase-EndoU-ColicinE5/D-RelE like nuclease 4" evidence="1">
    <location>
        <begin position="4"/>
        <end position="189"/>
    </location>
</feature>
<dbReference type="AlphaFoldDB" id="A0A174A979"/>
<evidence type="ECO:0000259" key="1">
    <source>
        <dbReference type="Pfam" id="PF18813"/>
    </source>
</evidence>
<proteinExistence type="predicted"/>
<evidence type="ECO:0000313" key="3">
    <source>
        <dbReference type="Proteomes" id="UP000095746"/>
    </source>
</evidence>
<evidence type="ECO:0000313" key="2">
    <source>
        <dbReference type="EMBL" id="CUN85024.1"/>
    </source>
</evidence>
<organism evidence="2 3">
    <name type="scientific">Flavonifractor plautii</name>
    <name type="common">Fusobacterium plautii</name>
    <dbReference type="NCBI Taxonomy" id="292800"/>
    <lineage>
        <taxon>Bacteria</taxon>
        <taxon>Bacillati</taxon>
        <taxon>Bacillota</taxon>
        <taxon>Clostridia</taxon>
        <taxon>Eubacteriales</taxon>
        <taxon>Oscillospiraceae</taxon>
        <taxon>Flavonifractor</taxon>
    </lineage>
</organism>
<dbReference type="InterPro" id="IPR041420">
    <property type="entry name" value="PBECR4"/>
</dbReference>
<dbReference type="Pfam" id="PF18813">
    <property type="entry name" value="PBECR4"/>
    <property type="match status" value="1"/>
</dbReference>
<dbReference type="EMBL" id="CYZT01000021">
    <property type="protein sequence ID" value="CUN85024.1"/>
    <property type="molecule type" value="Genomic_DNA"/>
</dbReference>
<name>A0A174A979_FLAPL</name>
<sequence>MDLLQTCAVGFHQLLTYQYHIVAGRKGRTIDFTISFDPSDFHHLAGLHKLTDNVRFLTGKRANIMQEILSGKLTLSHAQRSVFFKQMEPRLKPLAHLEEFLDSNEIVFRYNSKAHAFSAIQADYLLQNSFEGTPVYLFLARRMGEDTQVCRTFFPKSEKDYAEGQPRYTLLKKEKLNLQTGDTIIQYDRLAPRQGPKEGT</sequence>
<accession>A0A174A979</accession>
<gene>
    <name evidence="2" type="ORF">ERS852411_00583</name>
</gene>
<dbReference type="RefSeq" id="WP_154041276.1">
    <property type="nucleotide sequence ID" value="NZ_JADNAN010000347.1"/>
</dbReference>
<protein>
    <recommendedName>
        <fullName evidence="1">Phage-Barnase-EndoU-ColicinE5/D-RelE like nuclease 4 domain-containing protein</fullName>
    </recommendedName>
</protein>